<reference evidence="2" key="1">
    <citation type="submission" date="2023-10" db="EMBL/GenBank/DDBJ databases">
        <authorList>
            <person name="Chen Y."/>
            <person name="Shah S."/>
            <person name="Dougan E. K."/>
            <person name="Thang M."/>
            <person name="Chan C."/>
        </authorList>
    </citation>
    <scope>NUCLEOTIDE SEQUENCE [LARGE SCALE GENOMIC DNA]</scope>
</reference>
<feature type="compositionally biased region" description="Polar residues" evidence="1">
    <location>
        <begin position="1044"/>
        <end position="1055"/>
    </location>
</feature>
<evidence type="ECO:0000313" key="2">
    <source>
        <dbReference type="EMBL" id="CAK0863121.1"/>
    </source>
</evidence>
<feature type="compositionally biased region" description="Low complexity" evidence="1">
    <location>
        <begin position="1030"/>
        <end position="1042"/>
    </location>
</feature>
<feature type="region of interest" description="Disordered" evidence="1">
    <location>
        <begin position="313"/>
        <end position="369"/>
    </location>
</feature>
<dbReference type="Gene3D" id="2.30.30.40">
    <property type="entry name" value="SH3 Domains"/>
    <property type="match status" value="1"/>
</dbReference>
<dbReference type="InterPro" id="IPR036028">
    <property type="entry name" value="SH3-like_dom_sf"/>
</dbReference>
<name>A0ABN9USV4_9DINO</name>
<proteinExistence type="predicted"/>
<feature type="compositionally biased region" description="Low complexity" evidence="1">
    <location>
        <begin position="666"/>
        <end position="681"/>
    </location>
</feature>
<organism evidence="2 3">
    <name type="scientific">Prorocentrum cordatum</name>
    <dbReference type="NCBI Taxonomy" id="2364126"/>
    <lineage>
        <taxon>Eukaryota</taxon>
        <taxon>Sar</taxon>
        <taxon>Alveolata</taxon>
        <taxon>Dinophyceae</taxon>
        <taxon>Prorocentrales</taxon>
        <taxon>Prorocentraceae</taxon>
        <taxon>Prorocentrum</taxon>
    </lineage>
</organism>
<sequence>MDAAGVPADCAEVIGKLLPKLSGIIADAQARRANRLAAINQLKKSSAKQFFHLGTALVTTTYLPEGPMVQKVMAAQAGDLLDVLQRADGWTFCRHQASERMGWIPAECVTEVATFISNQESSGSDGLLRGEVGEKVQVLSWHYSGWVLCREWNAGGTTPSRLKSGWVSDSCLADSASQDPEAKMSRWHVSVFEELDRIVSNGRAAEALLSGMTLSPWAGDKSDASLRHCVEVCSGLAAEHRQVCEAESRRDELPTWILPGAPCRWWSTTGNCFVDAYIDSVDWAGKEVRFVFAANASAWKRLPFKHFRRPPEEWRAQPAQKHDEPTPVSSCPTTPPNVLSPVAANTTQPEFPAFPADQPRTPNELGGGDPALAVASTTQPELLATPADQPHTPNVLGGGDATPTQEGFPAISADQSHRLVASARRLVEPRCWDSEAGEEPPDVAALASAWPEVAAELDLLSASQVPAGQGGGGAWPQAQERLRARQLAAQKEVLRRSLEESPAGLAEAVFLPGAEMRSSGRGASDSAGELDAEWVALQHSSAEDAQWGPVESACSPAASGLRDMLVALEGRVRQVAQTSLDVDPEQEQSPGGRDQERGAEEHARQLKQQASAAVEAVGGVLLRRWRRHLAEDKAWSLRRLGQLEERWSRTRRVRSSSFGWSAGSTRPRCGGASRRSSGVSMRSRRCSCGRRPRSTRREAPEGPGRDRDPRGEAEDLRRLPPQDDAPEAGAGGASPCPKLKQKHSVLLYSLRVLESQLKKEVPAFEQNALEGAAEESEEQWHGFGLRAEQRQALQQADADFEEALAVELAAFEVANRRQLESSESLVRQLATRLRGEIIVEHGSTLIVTRVASWELAWQALQVEFIPRLLEPFAWAAAKLAEGARAAGSGGAGRAACDAALRLVLGVRGLMDLVLGEGSEGFDAIILAAKASMQAADPEWEAALVSSEQAWQALSAVAGEAAAPDEDEPDSPIARSIFTNQGFCEPPPSERARTPPAPGPSTGAKPFTAPQAAARKTAGPRAFGNAVRRAPSGPGEHSPHGGSVTPVSSLRSQGRKPSSASGQAPAPSKEKPRALAFAGEFIVGPAAPAKPGGAGQAGPGPLQSPEGPAQR</sequence>
<protein>
    <recommendedName>
        <fullName evidence="4">SH3 domain-containing protein</fullName>
    </recommendedName>
</protein>
<feature type="compositionally biased region" description="Basic and acidic residues" evidence="1">
    <location>
        <begin position="593"/>
        <end position="604"/>
    </location>
</feature>
<accession>A0ABN9USV4</accession>
<evidence type="ECO:0000313" key="3">
    <source>
        <dbReference type="Proteomes" id="UP001189429"/>
    </source>
</evidence>
<feature type="compositionally biased region" description="Basic residues" evidence="1">
    <location>
        <begin position="682"/>
        <end position="694"/>
    </location>
</feature>
<evidence type="ECO:0000256" key="1">
    <source>
        <dbReference type="SAM" id="MobiDB-lite"/>
    </source>
</evidence>
<evidence type="ECO:0008006" key="4">
    <source>
        <dbReference type="Google" id="ProtNLM"/>
    </source>
</evidence>
<feature type="compositionally biased region" description="Low complexity" evidence="1">
    <location>
        <begin position="1056"/>
        <end position="1066"/>
    </location>
</feature>
<feature type="region of interest" description="Disordered" evidence="1">
    <location>
        <begin position="654"/>
        <end position="737"/>
    </location>
</feature>
<keyword evidence="3" id="KW-1185">Reference proteome</keyword>
<gene>
    <name evidence="2" type="ORF">PCOR1329_LOCUS51348</name>
</gene>
<dbReference type="SUPFAM" id="SSF50044">
    <property type="entry name" value="SH3-domain"/>
    <property type="match status" value="1"/>
</dbReference>
<feature type="region of interest" description="Disordered" evidence="1">
    <location>
        <begin position="957"/>
        <end position="1110"/>
    </location>
</feature>
<feature type="compositionally biased region" description="Basic and acidic residues" evidence="1">
    <location>
        <begin position="313"/>
        <end position="325"/>
    </location>
</feature>
<dbReference type="EMBL" id="CAUYUJ010016227">
    <property type="protein sequence ID" value="CAK0863121.1"/>
    <property type="molecule type" value="Genomic_DNA"/>
</dbReference>
<comment type="caution">
    <text evidence="2">The sequence shown here is derived from an EMBL/GenBank/DDBJ whole genome shotgun (WGS) entry which is preliminary data.</text>
</comment>
<feature type="region of interest" description="Disordered" evidence="1">
    <location>
        <begin position="577"/>
        <end position="604"/>
    </location>
</feature>
<feature type="compositionally biased region" description="Basic and acidic residues" evidence="1">
    <location>
        <begin position="695"/>
        <end position="721"/>
    </location>
</feature>
<dbReference type="Proteomes" id="UP001189429">
    <property type="component" value="Unassembled WGS sequence"/>
</dbReference>